<sequence>MKDELRELVELVDHLLGSCLELVALIPSTLVLIFIMLLLFG</sequence>
<dbReference type="AlphaFoldDB" id="A0A839Z1I3"/>
<keyword evidence="1" id="KW-1133">Transmembrane helix</keyword>
<dbReference type="Proteomes" id="UP000578569">
    <property type="component" value="Unassembled WGS sequence"/>
</dbReference>
<keyword evidence="1" id="KW-0472">Membrane</keyword>
<evidence type="ECO:0000313" key="3">
    <source>
        <dbReference type="Proteomes" id="UP000578569"/>
    </source>
</evidence>
<comment type="caution">
    <text evidence="2">The sequence shown here is derived from an EMBL/GenBank/DDBJ whole genome shotgun (WGS) entry which is preliminary data.</text>
</comment>
<name>A0A839Z1I3_9SPHN</name>
<protein>
    <submittedName>
        <fullName evidence="2">Uncharacterized protein</fullName>
    </submittedName>
</protein>
<organism evidence="2 3">
    <name type="scientific">Sphingomicrobium lutaoense</name>
    <dbReference type="NCBI Taxonomy" id="515949"/>
    <lineage>
        <taxon>Bacteria</taxon>
        <taxon>Pseudomonadati</taxon>
        <taxon>Pseudomonadota</taxon>
        <taxon>Alphaproteobacteria</taxon>
        <taxon>Sphingomonadales</taxon>
        <taxon>Sphingomonadaceae</taxon>
        <taxon>Sphingomicrobium</taxon>
    </lineage>
</organism>
<reference evidence="2 3" key="1">
    <citation type="submission" date="2020-08" db="EMBL/GenBank/DDBJ databases">
        <title>Genomic Encyclopedia of Type Strains, Phase IV (KMG-IV): sequencing the most valuable type-strain genomes for metagenomic binning, comparative biology and taxonomic classification.</title>
        <authorList>
            <person name="Goeker M."/>
        </authorList>
    </citation>
    <scope>NUCLEOTIDE SEQUENCE [LARGE SCALE GENOMIC DNA]</scope>
    <source>
        <strain evidence="2 3">DSM 24194</strain>
    </source>
</reference>
<accession>A0A839Z1I3</accession>
<proteinExistence type="predicted"/>
<feature type="transmembrane region" description="Helical" evidence="1">
    <location>
        <begin position="20"/>
        <end position="40"/>
    </location>
</feature>
<dbReference type="EMBL" id="JACICF010000001">
    <property type="protein sequence ID" value="MBB3763445.1"/>
    <property type="molecule type" value="Genomic_DNA"/>
</dbReference>
<evidence type="ECO:0000313" key="2">
    <source>
        <dbReference type="EMBL" id="MBB3763445.1"/>
    </source>
</evidence>
<keyword evidence="1" id="KW-0812">Transmembrane</keyword>
<evidence type="ECO:0000256" key="1">
    <source>
        <dbReference type="SAM" id="Phobius"/>
    </source>
</evidence>
<gene>
    <name evidence="2" type="ORF">FHS50_000468</name>
</gene>
<keyword evidence="3" id="KW-1185">Reference proteome</keyword>